<proteinExistence type="predicted"/>
<dbReference type="Proteomes" id="UP000007881">
    <property type="component" value="Chromosome"/>
</dbReference>
<feature type="compositionally biased region" description="Basic and acidic residues" evidence="1">
    <location>
        <begin position="27"/>
        <end position="40"/>
    </location>
</feature>
<accession>I0IIP7</accession>
<dbReference type="EMBL" id="AP012338">
    <property type="protein sequence ID" value="BAM05135.1"/>
    <property type="molecule type" value="Genomic_DNA"/>
</dbReference>
<evidence type="ECO:0000313" key="2">
    <source>
        <dbReference type="EMBL" id="BAM05135.1"/>
    </source>
</evidence>
<dbReference type="AlphaFoldDB" id="I0IIP7"/>
<sequence>MGAAAAAIAAVAGCAPSPVSTETPRSPYERYDDLRGREVPRTTVDSFGRERLNLEGRLAQPDP</sequence>
<gene>
    <name evidence="2" type="ordered locus">PSMK_29760</name>
</gene>
<dbReference type="STRING" id="1142394.PSMK_29760"/>
<feature type="region of interest" description="Disordered" evidence="1">
    <location>
        <begin position="11"/>
        <end position="63"/>
    </location>
</feature>
<protein>
    <submittedName>
        <fullName evidence="2">Uncharacterized protein</fullName>
    </submittedName>
</protein>
<keyword evidence="3" id="KW-1185">Reference proteome</keyword>
<organism evidence="2 3">
    <name type="scientific">Phycisphaera mikurensis (strain NBRC 102666 / KCTC 22515 / FYK2301M01)</name>
    <dbReference type="NCBI Taxonomy" id="1142394"/>
    <lineage>
        <taxon>Bacteria</taxon>
        <taxon>Pseudomonadati</taxon>
        <taxon>Planctomycetota</taxon>
        <taxon>Phycisphaerae</taxon>
        <taxon>Phycisphaerales</taxon>
        <taxon>Phycisphaeraceae</taxon>
        <taxon>Phycisphaera</taxon>
    </lineage>
</organism>
<dbReference type="HOGENOM" id="CLU_2882000_0_0_0"/>
<evidence type="ECO:0000313" key="3">
    <source>
        <dbReference type="Proteomes" id="UP000007881"/>
    </source>
</evidence>
<evidence type="ECO:0000256" key="1">
    <source>
        <dbReference type="SAM" id="MobiDB-lite"/>
    </source>
</evidence>
<reference evidence="2 3" key="1">
    <citation type="submission" date="2012-02" db="EMBL/GenBank/DDBJ databases">
        <title>Complete genome sequence of Phycisphaera mikurensis NBRC 102666.</title>
        <authorList>
            <person name="Ankai A."/>
            <person name="Hosoyama A."/>
            <person name="Terui Y."/>
            <person name="Sekine M."/>
            <person name="Fukai R."/>
            <person name="Kato Y."/>
            <person name="Nakamura S."/>
            <person name="Yamada-Narita S."/>
            <person name="Kawakoshi A."/>
            <person name="Fukunaga Y."/>
            <person name="Yamazaki S."/>
            <person name="Fujita N."/>
        </authorList>
    </citation>
    <scope>NUCLEOTIDE SEQUENCE [LARGE SCALE GENOMIC DNA]</scope>
    <source>
        <strain evidence="3">NBRC 102666 / KCTC 22515 / FYK2301M01</strain>
    </source>
</reference>
<dbReference type="KEGG" id="phm:PSMK_29760"/>
<name>I0IIP7_PHYMF</name>